<dbReference type="InterPro" id="IPR032675">
    <property type="entry name" value="LRR_dom_sf"/>
</dbReference>
<dbReference type="Pfam" id="PF24758">
    <property type="entry name" value="LRR_At5g56370"/>
    <property type="match status" value="1"/>
</dbReference>
<dbReference type="InterPro" id="IPR055357">
    <property type="entry name" value="LRR_At1g61320_AtMIF1"/>
</dbReference>
<dbReference type="Pfam" id="PF00646">
    <property type="entry name" value="F-box"/>
    <property type="match status" value="1"/>
</dbReference>
<comment type="caution">
    <text evidence="2">The sequence shown here is derived from an EMBL/GenBank/DDBJ whole genome shotgun (WGS) entry which is preliminary data.</text>
</comment>
<dbReference type="Proteomes" id="UP001359559">
    <property type="component" value="Unassembled WGS sequence"/>
</dbReference>
<sequence length="529" mass="61197">MKAFRTNQDQISKLPEEIIHEVLSRVTMSDVIRISCLSKAWKRFCDSFPFLNIHQQDFRHVPCDKFKEILSHKVRVIKEENLVMHKFRLCMHDDYAQKAKKEIEECLRLVSKTSTLKELDFQIMHVPYYWFILFDHICKAKTLTMLRLSGVSLTMMHPTGDLQFSHLKILRLENVNVDKEGAIIDGILTSCRVIREIRLVQCDGLEHLKVCGNTFGHLKLLEVGICPRLESVEIQAPSLEKLVLSEIKRERWDEFYLVLNIDSQTCENLRELTLCDSTLMGKTLSNMFSRCTNVESLVLDGGMHFFKISIASQKLRKLVVRRCYDLVITEINAPNLTSFVFCNYLPPGHFNVRSDDSYLMPFRDQISKHQECMIDFNQVLRHKDRDLWISLWFDKFKDTGGQKMVIHPEKAKYDVVVLEDWGSMAEVPLITEISKASISKITVTTMSFLNLADYVFRDRCGKKLEKVLAISFTDTSKLYEVLMEKSKVSCQNSSSVLITEEIVEGFSSSTCWPSFSRIAATLKGNSFLY</sequence>
<dbReference type="InterPro" id="IPR036047">
    <property type="entry name" value="F-box-like_dom_sf"/>
</dbReference>
<feature type="domain" description="F-box" evidence="1">
    <location>
        <begin position="8"/>
        <end position="61"/>
    </location>
</feature>
<accession>A0AAN9PEJ6</accession>
<dbReference type="SUPFAM" id="SSF52058">
    <property type="entry name" value="L domain-like"/>
    <property type="match status" value="1"/>
</dbReference>
<dbReference type="PANTHER" id="PTHR34145:SF28">
    <property type="entry name" value="F-BOX DOMAIN-CONTAINING PROTEIN"/>
    <property type="match status" value="1"/>
</dbReference>
<dbReference type="Gene3D" id="1.20.1280.50">
    <property type="match status" value="1"/>
</dbReference>
<dbReference type="InterPro" id="IPR055411">
    <property type="entry name" value="LRR_FXL15/At3g58940/PEG3-like"/>
</dbReference>
<proteinExistence type="predicted"/>
<evidence type="ECO:0000313" key="3">
    <source>
        <dbReference type="Proteomes" id="UP001359559"/>
    </source>
</evidence>
<evidence type="ECO:0000259" key="1">
    <source>
        <dbReference type="PROSITE" id="PS50181"/>
    </source>
</evidence>
<keyword evidence="3" id="KW-1185">Reference proteome</keyword>
<dbReference type="Gene3D" id="3.80.10.10">
    <property type="entry name" value="Ribonuclease Inhibitor"/>
    <property type="match status" value="1"/>
</dbReference>
<dbReference type="InterPro" id="IPR053772">
    <property type="entry name" value="At1g61320/At1g61330-like"/>
</dbReference>
<name>A0AAN9PEJ6_CLITE</name>
<dbReference type="SMART" id="SM00256">
    <property type="entry name" value="FBOX"/>
    <property type="match status" value="1"/>
</dbReference>
<dbReference type="AlphaFoldDB" id="A0AAN9PEJ6"/>
<reference evidence="2 3" key="1">
    <citation type="submission" date="2024-01" db="EMBL/GenBank/DDBJ databases">
        <title>The genomes of 5 underutilized Papilionoideae crops provide insights into root nodulation and disease resistance.</title>
        <authorList>
            <person name="Yuan L."/>
        </authorList>
    </citation>
    <scope>NUCLEOTIDE SEQUENCE [LARGE SCALE GENOMIC DNA]</scope>
    <source>
        <strain evidence="2">LY-2023</strain>
        <tissue evidence="2">Leaf</tissue>
    </source>
</reference>
<dbReference type="PANTHER" id="PTHR34145">
    <property type="entry name" value="OS02G0105600 PROTEIN"/>
    <property type="match status" value="1"/>
</dbReference>
<dbReference type="PROSITE" id="PS50181">
    <property type="entry name" value="FBOX"/>
    <property type="match status" value="1"/>
</dbReference>
<gene>
    <name evidence="2" type="ORF">RJT34_17189</name>
</gene>
<evidence type="ECO:0000313" key="2">
    <source>
        <dbReference type="EMBL" id="KAK7294302.1"/>
    </source>
</evidence>
<protein>
    <recommendedName>
        <fullName evidence="1">F-box domain-containing protein</fullName>
    </recommendedName>
</protein>
<dbReference type="Pfam" id="PF23622">
    <property type="entry name" value="LRR_At1g61320_AtMIF1"/>
    <property type="match status" value="1"/>
</dbReference>
<organism evidence="2 3">
    <name type="scientific">Clitoria ternatea</name>
    <name type="common">Butterfly pea</name>
    <dbReference type="NCBI Taxonomy" id="43366"/>
    <lineage>
        <taxon>Eukaryota</taxon>
        <taxon>Viridiplantae</taxon>
        <taxon>Streptophyta</taxon>
        <taxon>Embryophyta</taxon>
        <taxon>Tracheophyta</taxon>
        <taxon>Spermatophyta</taxon>
        <taxon>Magnoliopsida</taxon>
        <taxon>eudicotyledons</taxon>
        <taxon>Gunneridae</taxon>
        <taxon>Pentapetalae</taxon>
        <taxon>rosids</taxon>
        <taxon>fabids</taxon>
        <taxon>Fabales</taxon>
        <taxon>Fabaceae</taxon>
        <taxon>Papilionoideae</taxon>
        <taxon>50 kb inversion clade</taxon>
        <taxon>NPAAA clade</taxon>
        <taxon>indigoferoid/millettioid clade</taxon>
        <taxon>Phaseoleae</taxon>
        <taxon>Clitoria</taxon>
    </lineage>
</organism>
<dbReference type="SUPFAM" id="SSF81383">
    <property type="entry name" value="F-box domain"/>
    <property type="match status" value="1"/>
</dbReference>
<dbReference type="EMBL" id="JAYKXN010000004">
    <property type="protein sequence ID" value="KAK7294302.1"/>
    <property type="molecule type" value="Genomic_DNA"/>
</dbReference>
<dbReference type="InterPro" id="IPR001810">
    <property type="entry name" value="F-box_dom"/>
</dbReference>